<evidence type="ECO:0000313" key="2">
    <source>
        <dbReference type="EMBL" id="GHI55234.1"/>
    </source>
</evidence>
<protein>
    <recommendedName>
        <fullName evidence="1">CdiI C-terminal domain-containing protein</fullName>
    </recommendedName>
</protein>
<dbReference type="InterPro" id="IPR053755">
    <property type="entry name" value="CDI_immunity_sf"/>
</dbReference>
<sequence>MTQTSTTSRSEAFSIRVLSVPSRSGVAAGESAIGHITVGDFEESFPMDLTYWGVEQYQTSWASCLRILEGGHDTTSCLISSITDPSHSNFITCWPLYRSGETVFIQNSIIFLEDLPEHFNPAEPWHSVEPRSTVDEEGHEVSEWQTTISEIRRFLHMSH</sequence>
<dbReference type="RefSeq" id="WP_229927032.1">
    <property type="nucleotide sequence ID" value="NZ_BNCB01000043.1"/>
</dbReference>
<dbReference type="Gene3D" id="3.30.2450.20">
    <property type="match status" value="1"/>
</dbReference>
<name>A0ABQ3RHB0_STRRR</name>
<comment type="caution">
    <text evidence="2">The sequence shown here is derived from an EMBL/GenBank/DDBJ whole genome shotgun (WGS) entry which is preliminary data.</text>
</comment>
<accession>A0ABQ3RHB0</accession>
<evidence type="ECO:0000313" key="3">
    <source>
        <dbReference type="Proteomes" id="UP000646738"/>
    </source>
</evidence>
<gene>
    <name evidence="2" type="ORF">Srubr_50800</name>
</gene>
<feature type="domain" description="CdiI C-terminal" evidence="1">
    <location>
        <begin position="47"/>
        <end position="154"/>
    </location>
</feature>
<dbReference type="CDD" id="cd20699">
    <property type="entry name" value="CdiI_ECL-like"/>
    <property type="match status" value="1"/>
</dbReference>
<dbReference type="Proteomes" id="UP000646738">
    <property type="component" value="Unassembled WGS sequence"/>
</dbReference>
<organism evidence="2 3">
    <name type="scientific">Streptomyces rubradiris</name>
    <name type="common">Streptomyces achromogenes subsp. rubradiris</name>
    <dbReference type="NCBI Taxonomy" id="285531"/>
    <lineage>
        <taxon>Bacteria</taxon>
        <taxon>Bacillati</taxon>
        <taxon>Actinomycetota</taxon>
        <taxon>Actinomycetes</taxon>
        <taxon>Kitasatosporales</taxon>
        <taxon>Streptomycetaceae</taxon>
        <taxon>Streptomyces</taxon>
    </lineage>
</organism>
<proteinExistence type="predicted"/>
<dbReference type="InterPro" id="IPR040509">
    <property type="entry name" value="CdiI_C"/>
</dbReference>
<dbReference type="Pfam" id="PF18228">
    <property type="entry name" value="CdiI_N"/>
    <property type="match status" value="1"/>
</dbReference>
<dbReference type="EMBL" id="BNEA01000015">
    <property type="protein sequence ID" value="GHI55234.1"/>
    <property type="molecule type" value="Genomic_DNA"/>
</dbReference>
<evidence type="ECO:0000259" key="1">
    <source>
        <dbReference type="Pfam" id="PF18228"/>
    </source>
</evidence>
<reference evidence="3" key="1">
    <citation type="submission" date="2023-07" db="EMBL/GenBank/DDBJ databases">
        <title>Whole genome shotgun sequence of Streptomyces achromogenes subsp. rubradiris NBRC 14000.</title>
        <authorList>
            <person name="Komaki H."/>
            <person name="Tamura T."/>
        </authorList>
    </citation>
    <scope>NUCLEOTIDE SEQUENCE [LARGE SCALE GENOMIC DNA]</scope>
    <source>
        <strain evidence="3">NBRC 14000</strain>
    </source>
</reference>
<keyword evidence="3" id="KW-1185">Reference proteome</keyword>